<feature type="domain" description="Metallo-beta-lactamase" evidence="6">
    <location>
        <begin position="5"/>
        <end position="188"/>
    </location>
</feature>
<dbReference type="GO" id="GO:0046872">
    <property type="term" value="F:metal ion binding"/>
    <property type="evidence" value="ECO:0007669"/>
    <property type="project" value="UniProtKB-KW"/>
</dbReference>
<keyword evidence="2" id="KW-0479">Metal-binding</keyword>
<comment type="cofactor">
    <cofactor evidence="1">
        <name>Zn(2+)</name>
        <dbReference type="ChEBI" id="CHEBI:29105"/>
    </cofactor>
</comment>
<dbReference type="Pfam" id="PF00753">
    <property type="entry name" value="Lactamase_B"/>
    <property type="match status" value="1"/>
</dbReference>
<keyword evidence="3 7" id="KW-0378">Hydrolase</keyword>
<dbReference type="SUPFAM" id="SSF56281">
    <property type="entry name" value="Metallo-hydrolase/oxidoreductase"/>
    <property type="match status" value="1"/>
</dbReference>
<dbReference type="PANTHER" id="PTHR46233:SF3">
    <property type="entry name" value="HYDROXYACYLGLUTATHIONE HYDROLASE GLOC"/>
    <property type="match status" value="1"/>
</dbReference>
<reference evidence="7 8" key="1">
    <citation type="submission" date="2019-03" db="EMBL/GenBank/DDBJ databases">
        <title>The complete genome sequence of Swingsia_sp. F3b2 LMG30590(T).</title>
        <authorList>
            <person name="Chua K.-O."/>
            <person name="Chan K.-G."/>
            <person name="See-Too W.-S."/>
        </authorList>
    </citation>
    <scope>NUCLEOTIDE SEQUENCE [LARGE SCALE GENOMIC DNA]</scope>
    <source>
        <strain evidence="7 8">F3b2</strain>
    </source>
</reference>
<evidence type="ECO:0000256" key="4">
    <source>
        <dbReference type="ARBA" id="ARBA00022833"/>
    </source>
</evidence>
<evidence type="ECO:0000256" key="2">
    <source>
        <dbReference type="ARBA" id="ARBA00022723"/>
    </source>
</evidence>
<keyword evidence="8" id="KW-1185">Reference proteome</keyword>
<accession>A0A4Y6UEA4</accession>
<gene>
    <name evidence="7" type="ORF">E3E12_03830</name>
</gene>
<feature type="region of interest" description="Disordered" evidence="5">
    <location>
        <begin position="189"/>
        <end position="210"/>
    </location>
</feature>
<proteinExistence type="predicted"/>
<name>A0A4Y6UEA4_9PROT</name>
<dbReference type="Gene3D" id="3.60.15.10">
    <property type="entry name" value="Ribonuclease Z/Hydroxyacylglutathione hydrolase-like"/>
    <property type="match status" value="1"/>
</dbReference>
<evidence type="ECO:0000256" key="1">
    <source>
        <dbReference type="ARBA" id="ARBA00001947"/>
    </source>
</evidence>
<protein>
    <submittedName>
        <fullName evidence="7">MBL fold metallo-hydrolase</fullName>
    </submittedName>
</protein>
<evidence type="ECO:0000256" key="3">
    <source>
        <dbReference type="ARBA" id="ARBA00022801"/>
    </source>
</evidence>
<dbReference type="AlphaFoldDB" id="A0A4Y6UEA4"/>
<sequence>MTPLRQNCTIISDHTGDAVIVDPGGDVPALLKALEGLRVKAILLTHGHMDHAGGARALAAALAKRQGGPVPILGPLKAEAPLLASVEQQAASCGLEDMENVAPDRYLTDGETLNLLAHPLHVHHVPGHTPGHVVLHDAHGRKVITGDTLFKGTVGRSDFAYGDGRQLLQAIRDKLFTLPDETMVLPGHGMPSTIGYEKRHNPFFSRPQGH</sequence>
<dbReference type="PANTHER" id="PTHR46233">
    <property type="entry name" value="HYDROXYACYLGLUTATHIONE HYDROLASE GLOC"/>
    <property type="match status" value="1"/>
</dbReference>
<dbReference type="Proteomes" id="UP000318709">
    <property type="component" value="Chromosome"/>
</dbReference>
<evidence type="ECO:0000259" key="6">
    <source>
        <dbReference type="SMART" id="SM00849"/>
    </source>
</evidence>
<evidence type="ECO:0000313" key="8">
    <source>
        <dbReference type="Proteomes" id="UP000318709"/>
    </source>
</evidence>
<dbReference type="InterPro" id="IPR051453">
    <property type="entry name" value="MBL_Glyoxalase_II"/>
</dbReference>
<keyword evidence="4" id="KW-0862">Zinc</keyword>
<dbReference type="OrthoDB" id="9802991at2"/>
<dbReference type="InterPro" id="IPR036866">
    <property type="entry name" value="RibonucZ/Hydroxyglut_hydro"/>
</dbReference>
<dbReference type="GO" id="GO:0016787">
    <property type="term" value="F:hydrolase activity"/>
    <property type="evidence" value="ECO:0007669"/>
    <property type="project" value="UniProtKB-KW"/>
</dbReference>
<dbReference type="KEGG" id="swf:E3E12_03830"/>
<dbReference type="InterPro" id="IPR001279">
    <property type="entry name" value="Metallo-B-lactamas"/>
</dbReference>
<dbReference type="EMBL" id="CP038231">
    <property type="protein sequence ID" value="QDH14355.1"/>
    <property type="molecule type" value="Genomic_DNA"/>
</dbReference>
<organism evidence="7 8">
    <name type="scientific">Formicincola oecophyllae</name>
    <dbReference type="NCBI Taxonomy" id="2558361"/>
    <lineage>
        <taxon>Bacteria</taxon>
        <taxon>Pseudomonadati</taxon>
        <taxon>Pseudomonadota</taxon>
        <taxon>Alphaproteobacteria</taxon>
        <taxon>Acetobacterales</taxon>
        <taxon>Acetobacteraceae</taxon>
        <taxon>Formicincola</taxon>
    </lineage>
</organism>
<dbReference type="SMART" id="SM00849">
    <property type="entry name" value="Lactamase_B"/>
    <property type="match status" value="1"/>
</dbReference>
<evidence type="ECO:0000256" key="5">
    <source>
        <dbReference type="SAM" id="MobiDB-lite"/>
    </source>
</evidence>
<evidence type="ECO:0000313" key="7">
    <source>
        <dbReference type="EMBL" id="QDH14355.1"/>
    </source>
</evidence>